<comment type="similarity">
    <text evidence="1">Belongs to the arylamine N-acetyltransferase family.</text>
</comment>
<evidence type="ECO:0000313" key="3">
    <source>
        <dbReference type="Proteomes" id="UP000045782"/>
    </source>
</evidence>
<dbReference type="RefSeq" id="WP_005064501.1">
    <property type="nucleotide sequence ID" value="NZ_CP014951.1"/>
</dbReference>
<dbReference type="PANTHER" id="PTHR11786:SF0">
    <property type="entry name" value="ARYLAMINE N-ACETYLTRANSFERASE 4-RELATED"/>
    <property type="match status" value="1"/>
</dbReference>
<dbReference type="GO" id="GO:0004060">
    <property type="term" value="F:arylamine N-acetyltransferase activity"/>
    <property type="evidence" value="ECO:0007669"/>
    <property type="project" value="UniProtKB-EC"/>
</dbReference>
<organism evidence="2 3">
    <name type="scientific">Mycobacteroides abscessus</name>
    <dbReference type="NCBI Taxonomy" id="36809"/>
    <lineage>
        <taxon>Bacteria</taxon>
        <taxon>Bacillati</taxon>
        <taxon>Actinomycetota</taxon>
        <taxon>Actinomycetes</taxon>
        <taxon>Mycobacteriales</taxon>
        <taxon>Mycobacteriaceae</taxon>
        <taxon>Mycobacteroides</taxon>
    </lineage>
</organism>
<keyword evidence="2" id="KW-0808">Transferase</keyword>
<gene>
    <name evidence="2" type="primary">nat</name>
    <name evidence="2" type="ORF">ERS075579_01600</name>
</gene>
<dbReference type="PANTHER" id="PTHR11786">
    <property type="entry name" value="N-HYDROXYARYLAMINE O-ACETYLTRANSFERASE"/>
    <property type="match status" value="1"/>
</dbReference>
<sequence length="278" mass="31025">MWNGDELQLDEYLAFIGFDGDRSPTLETLRRLQRGHVLNIKWENLDAVLHKNVALDIPAVQAKLLRSPRGGYCYEHVALFGAVLQRLGFDFFGIQGRVQMGATTIRPATHGMLVVRLAAEQWLCDVGFGTSPLAPIRLVDEAVVADESWTYQLRRGEVTPGADGWTFSEAAGDGSEPGWLSRHTFVLEPQYPIDYRAASYFVASSPHSPFSTRAFVQQISPDHAYILDHRELHEIQPGVGRKTRQLTPAEVLATLREIFGIELGADDSTLLLKRLAEQ</sequence>
<dbReference type="Gene3D" id="3.30.2140.10">
    <property type="entry name" value="Arylamine N-acetyltransferase"/>
    <property type="match status" value="1"/>
</dbReference>
<evidence type="ECO:0000313" key="2">
    <source>
        <dbReference type="EMBL" id="CPV45065.1"/>
    </source>
</evidence>
<dbReference type="AlphaFoldDB" id="A0A0U0ZJN4"/>
<dbReference type="InterPro" id="IPR038765">
    <property type="entry name" value="Papain-like_cys_pep_sf"/>
</dbReference>
<dbReference type="EC" id="2.3.1.5" evidence="2"/>
<dbReference type="EMBL" id="CSWP01000003">
    <property type="protein sequence ID" value="CPV45065.1"/>
    <property type="molecule type" value="Genomic_DNA"/>
</dbReference>
<keyword evidence="2" id="KW-0012">Acyltransferase</keyword>
<dbReference type="SUPFAM" id="SSF54001">
    <property type="entry name" value="Cysteine proteinases"/>
    <property type="match status" value="1"/>
</dbReference>
<dbReference type="Proteomes" id="UP000045782">
    <property type="component" value="Unassembled WGS sequence"/>
</dbReference>
<protein>
    <submittedName>
        <fullName evidence="2">Probable arylamine n-acetyl transferase</fullName>
        <ecNumber evidence="2">2.3.1.5</ecNumber>
    </submittedName>
</protein>
<dbReference type="Pfam" id="PF00797">
    <property type="entry name" value="Acetyltransf_2"/>
    <property type="match status" value="1"/>
</dbReference>
<name>A0A0U0ZJN4_9MYCO</name>
<dbReference type="Gene3D" id="2.40.128.150">
    <property type="entry name" value="Cysteine proteinases"/>
    <property type="match status" value="1"/>
</dbReference>
<accession>A0A0U0ZJN4</accession>
<dbReference type="InterPro" id="IPR001447">
    <property type="entry name" value="Arylamine_N-AcTrfase"/>
</dbReference>
<evidence type="ECO:0000256" key="1">
    <source>
        <dbReference type="ARBA" id="ARBA00006547"/>
    </source>
</evidence>
<reference evidence="2 3" key="1">
    <citation type="submission" date="2015-03" db="EMBL/GenBank/DDBJ databases">
        <authorList>
            <person name="Murphy D."/>
        </authorList>
    </citation>
    <scope>NUCLEOTIDE SEQUENCE [LARGE SCALE GENOMIC DNA]</scope>
    <source>
        <strain evidence="2 3">PAP088</strain>
    </source>
</reference>
<proteinExistence type="inferred from homology"/>